<dbReference type="InterPro" id="IPR008991">
    <property type="entry name" value="Translation_prot_SH3-like_sf"/>
</dbReference>
<evidence type="ECO:0000256" key="2">
    <source>
        <dbReference type="ARBA" id="ARBA00023274"/>
    </source>
</evidence>
<keyword evidence="1" id="KW-0689">Ribosomal protein</keyword>
<sequence length="94" mass="10578">MRSDIVTSDVVASLCGRDKGALMMVVGLDSEGYAFLCDGRLRKIEKPKRKKLRHIRLVCHTDCQAAQKLRAGERLSNSEIRRALSDLQKPQPIE</sequence>
<keyword evidence="2" id="KW-0687">Ribonucleoprotein</keyword>
<dbReference type="GO" id="GO:1990904">
    <property type="term" value="C:ribonucleoprotein complex"/>
    <property type="evidence" value="ECO:0007669"/>
    <property type="project" value="UniProtKB-KW"/>
</dbReference>
<dbReference type="EMBL" id="DVMR01000046">
    <property type="protein sequence ID" value="HIU43798.1"/>
    <property type="molecule type" value="Genomic_DNA"/>
</dbReference>
<accession>A0A9D1LK97</accession>
<dbReference type="SUPFAM" id="SSF50104">
    <property type="entry name" value="Translation proteins SH3-like domain"/>
    <property type="match status" value="1"/>
</dbReference>
<reference evidence="3" key="1">
    <citation type="submission" date="2020-10" db="EMBL/GenBank/DDBJ databases">
        <authorList>
            <person name="Gilroy R."/>
        </authorList>
    </citation>
    <scope>NUCLEOTIDE SEQUENCE</scope>
    <source>
        <strain evidence="3">CHK191-8634</strain>
    </source>
</reference>
<protein>
    <submittedName>
        <fullName evidence="3">KOW domain-containing RNA-binding protein</fullName>
    </submittedName>
</protein>
<evidence type="ECO:0000256" key="1">
    <source>
        <dbReference type="ARBA" id="ARBA00022980"/>
    </source>
</evidence>
<comment type="caution">
    <text evidence="3">The sequence shown here is derived from an EMBL/GenBank/DDBJ whole genome shotgun (WGS) entry which is preliminary data.</text>
</comment>
<evidence type="ECO:0000313" key="4">
    <source>
        <dbReference type="Proteomes" id="UP000824073"/>
    </source>
</evidence>
<gene>
    <name evidence="3" type="ORF">IAB67_05815</name>
</gene>
<evidence type="ECO:0000313" key="3">
    <source>
        <dbReference type="EMBL" id="HIU43798.1"/>
    </source>
</evidence>
<dbReference type="GO" id="GO:0005840">
    <property type="term" value="C:ribosome"/>
    <property type="evidence" value="ECO:0007669"/>
    <property type="project" value="UniProtKB-KW"/>
</dbReference>
<reference evidence="3" key="2">
    <citation type="journal article" date="2021" name="PeerJ">
        <title>Extensive microbial diversity within the chicken gut microbiome revealed by metagenomics and culture.</title>
        <authorList>
            <person name="Gilroy R."/>
            <person name="Ravi A."/>
            <person name="Getino M."/>
            <person name="Pursley I."/>
            <person name="Horton D.L."/>
            <person name="Alikhan N.F."/>
            <person name="Baker D."/>
            <person name="Gharbi K."/>
            <person name="Hall N."/>
            <person name="Watson M."/>
            <person name="Adriaenssens E.M."/>
            <person name="Foster-Nyarko E."/>
            <person name="Jarju S."/>
            <person name="Secka A."/>
            <person name="Antonio M."/>
            <person name="Oren A."/>
            <person name="Chaudhuri R.R."/>
            <person name="La Ragione R."/>
            <person name="Hildebrand F."/>
            <person name="Pallen M.J."/>
        </authorList>
    </citation>
    <scope>NUCLEOTIDE SEQUENCE</scope>
    <source>
        <strain evidence="3">CHK191-8634</strain>
    </source>
</reference>
<proteinExistence type="predicted"/>
<dbReference type="Proteomes" id="UP000824073">
    <property type="component" value="Unassembled WGS sequence"/>
</dbReference>
<name>A0A9D1LK97_9CLOT</name>
<dbReference type="InterPro" id="IPR041985">
    <property type="entry name" value="Ribosomal_eL14_KOW"/>
</dbReference>
<organism evidence="3 4">
    <name type="scientific">Candidatus Ventrousia excrementavium</name>
    <dbReference type="NCBI Taxonomy" id="2840961"/>
    <lineage>
        <taxon>Bacteria</taxon>
        <taxon>Bacillati</taxon>
        <taxon>Bacillota</taxon>
        <taxon>Clostridia</taxon>
        <taxon>Eubacteriales</taxon>
        <taxon>Clostridiaceae</taxon>
        <taxon>Clostridiaceae incertae sedis</taxon>
        <taxon>Candidatus Ventrousia</taxon>
    </lineage>
</organism>
<dbReference type="CDD" id="cd06088">
    <property type="entry name" value="KOW_RPL14"/>
    <property type="match status" value="1"/>
</dbReference>
<dbReference type="AlphaFoldDB" id="A0A9D1LK97"/>